<comment type="subcellular location">
    <subcellularLocation>
        <location evidence="1 8">Cell membrane</location>
        <topology evidence="1 8">Multi-pass membrane protein</topology>
    </subcellularLocation>
</comment>
<gene>
    <name evidence="10" type="ORF">BKA16_003217</name>
</gene>
<reference evidence="10 11" key="1">
    <citation type="submission" date="2020-08" db="EMBL/GenBank/DDBJ databases">
        <title>Sequencing the genomes of 1000 actinobacteria strains.</title>
        <authorList>
            <person name="Klenk H.-P."/>
        </authorList>
    </citation>
    <scope>NUCLEOTIDE SEQUENCE [LARGE SCALE GENOMIC DNA]</scope>
    <source>
        <strain evidence="10 11">DSM 45298</strain>
    </source>
</reference>
<dbReference type="Proteomes" id="UP000551501">
    <property type="component" value="Unassembled WGS sequence"/>
</dbReference>
<feature type="domain" description="ABC transmembrane type-1" evidence="9">
    <location>
        <begin position="80"/>
        <end position="287"/>
    </location>
</feature>
<feature type="transmembrane region" description="Helical" evidence="8">
    <location>
        <begin position="39"/>
        <end position="57"/>
    </location>
</feature>
<keyword evidence="6 8" id="KW-1133">Transmembrane helix</keyword>
<keyword evidence="7 8" id="KW-0472">Membrane</keyword>
<comment type="similarity">
    <text evidence="8">Belongs to the binding-protein-dependent transport system permease family.</text>
</comment>
<dbReference type="InterPro" id="IPR035906">
    <property type="entry name" value="MetI-like_sf"/>
</dbReference>
<dbReference type="RefSeq" id="WP_183371621.1">
    <property type="nucleotide sequence ID" value="NZ_BAABHL010000041.1"/>
</dbReference>
<dbReference type="Gene3D" id="1.10.3720.10">
    <property type="entry name" value="MetI-like"/>
    <property type="match status" value="1"/>
</dbReference>
<evidence type="ECO:0000256" key="5">
    <source>
        <dbReference type="ARBA" id="ARBA00022970"/>
    </source>
</evidence>
<feature type="transmembrane region" description="Helical" evidence="8">
    <location>
        <begin position="268"/>
        <end position="290"/>
    </location>
</feature>
<dbReference type="PANTHER" id="PTHR30614">
    <property type="entry name" value="MEMBRANE COMPONENT OF AMINO ACID ABC TRANSPORTER"/>
    <property type="match status" value="1"/>
</dbReference>
<organism evidence="10 11">
    <name type="scientific">Gordonia humi</name>
    <dbReference type="NCBI Taxonomy" id="686429"/>
    <lineage>
        <taxon>Bacteria</taxon>
        <taxon>Bacillati</taxon>
        <taxon>Actinomycetota</taxon>
        <taxon>Actinomycetes</taxon>
        <taxon>Mycobacteriales</taxon>
        <taxon>Gordoniaceae</taxon>
        <taxon>Gordonia</taxon>
    </lineage>
</organism>
<dbReference type="SUPFAM" id="SSF161098">
    <property type="entry name" value="MetI-like"/>
    <property type="match status" value="1"/>
</dbReference>
<feature type="transmembrane region" description="Helical" evidence="8">
    <location>
        <begin position="162"/>
        <end position="181"/>
    </location>
</feature>
<keyword evidence="3" id="KW-1003">Cell membrane</keyword>
<dbReference type="PROSITE" id="PS50928">
    <property type="entry name" value="ABC_TM1"/>
    <property type="match status" value="1"/>
</dbReference>
<evidence type="ECO:0000256" key="4">
    <source>
        <dbReference type="ARBA" id="ARBA00022692"/>
    </source>
</evidence>
<proteinExistence type="inferred from homology"/>
<dbReference type="AlphaFoldDB" id="A0A840EUS3"/>
<evidence type="ECO:0000256" key="2">
    <source>
        <dbReference type="ARBA" id="ARBA00022448"/>
    </source>
</evidence>
<feature type="transmembrane region" description="Helical" evidence="8">
    <location>
        <begin position="77"/>
        <end position="104"/>
    </location>
</feature>
<keyword evidence="4 8" id="KW-0812">Transmembrane</keyword>
<name>A0A840EUS3_9ACTN</name>
<feature type="transmembrane region" description="Helical" evidence="8">
    <location>
        <begin position="241"/>
        <end position="262"/>
    </location>
</feature>
<dbReference type="CDD" id="cd06261">
    <property type="entry name" value="TM_PBP2"/>
    <property type="match status" value="1"/>
</dbReference>
<dbReference type="InterPro" id="IPR000515">
    <property type="entry name" value="MetI-like"/>
</dbReference>
<keyword evidence="2 8" id="KW-0813">Transport</keyword>
<evidence type="ECO:0000256" key="6">
    <source>
        <dbReference type="ARBA" id="ARBA00022989"/>
    </source>
</evidence>
<dbReference type="GO" id="GO:0043190">
    <property type="term" value="C:ATP-binding cassette (ABC) transporter complex"/>
    <property type="evidence" value="ECO:0007669"/>
    <property type="project" value="InterPro"/>
</dbReference>
<evidence type="ECO:0000313" key="10">
    <source>
        <dbReference type="EMBL" id="MBB4136665.1"/>
    </source>
</evidence>
<accession>A0A840EUS3</accession>
<evidence type="ECO:0000256" key="1">
    <source>
        <dbReference type="ARBA" id="ARBA00004651"/>
    </source>
</evidence>
<evidence type="ECO:0000256" key="7">
    <source>
        <dbReference type="ARBA" id="ARBA00023136"/>
    </source>
</evidence>
<evidence type="ECO:0000313" key="11">
    <source>
        <dbReference type="Proteomes" id="UP000551501"/>
    </source>
</evidence>
<protein>
    <submittedName>
        <fullName evidence="10">Polar amino acid transport system permease protein</fullName>
    </submittedName>
</protein>
<evidence type="ECO:0000259" key="9">
    <source>
        <dbReference type="PROSITE" id="PS50928"/>
    </source>
</evidence>
<keyword evidence="5" id="KW-0029">Amino-acid transport</keyword>
<feature type="transmembrane region" description="Helical" evidence="8">
    <location>
        <begin position="116"/>
        <end position="142"/>
    </location>
</feature>
<dbReference type="NCBIfam" id="TIGR01726">
    <property type="entry name" value="HEQRo_perm_3TM"/>
    <property type="match status" value="1"/>
</dbReference>
<dbReference type="EMBL" id="JACIFP010000001">
    <property type="protein sequence ID" value="MBB4136665.1"/>
    <property type="molecule type" value="Genomic_DNA"/>
</dbReference>
<dbReference type="InterPro" id="IPR043429">
    <property type="entry name" value="ArtM/GltK/GlnP/TcyL/YhdX-like"/>
</dbReference>
<comment type="caution">
    <text evidence="10">The sequence shown here is derived from an EMBL/GenBank/DDBJ whole genome shotgun (WGS) entry which is preliminary data.</text>
</comment>
<keyword evidence="11" id="KW-1185">Reference proteome</keyword>
<dbReference type="GO" id="GO:0006865">
    <property type="term" value="P:amino acid transport"/>
    <property type="evidence" value="ECO:0007669"/>
    <property type="project" value="UniProtKB-KW"/>
</dbReference>
<sequence>MTDILPGVRETAVSRADTQRRPLPTATERVVPLRHPGRWIATVAVLVVVAQLVHGFATNEFFQWGRFAYWFARPTILHGLLITLEVTALSAVLGLIGGLVLALMRSSQNPVLRAVSWAYIWFFRSIPLIVLLLILFNFGALYESLSLGVPFGPSFLTVPSSTFSNAMVIAVVGISLTEAAFAAEVVRAGFLAVDHGQHEAAAALGLPRRYQLRRIVLPQALRSIVPAYVNQLIGLVKATSLVYYVSLLDVFGVVATTSATFSGDIVPLLLVATAWYVILTSVISVVQFYVERHYAKGATR</sequence>
<evidence type="ECO:0000256" key="3">
    <source>
        <dbReference type="ARBA" id="ARBA00022475"/>
    </source>
</evidence>
<dbReference type="Pfam" id="PF00528">
    <property type="entry name" value="BPD_transp_1"/>
    <property type="match status" value="1"/>
</dbReference>
<dbReference type="InterPro" id="IPR010065">
    <property type="entry name" value="AA_ABC_transptr_permease_3TM"/>
</dbReference>
<dbReference type="PANTHER" id="PTHR30614:SF0">
    <property type="entry name" value="L-CYSTINE TRANSPORT SYSTEM PERMEASE PROTEIN TCYL"/>
    <property type="match status" value="1"/>
</dbReference>
<evidence type="ECO:0000256" key="8">
    <source>
        <dbReference type="RuleBase" id="RU363032"/>
    </source>
</evidence>
<dbReference type="GO" id="GO:0022857">
    <property type="term" value="F:transmembrane transporter activity"/>
    <property type="evidence" value="ECO:0007669"/>
    <property type="project" value="InterPro"/>
</dbReference>